<evidence type="ECO:0000313" key="2">
    <source>
        <dbReference type="EMBL" id="OAA91035.1"/>
    </source>
</evidence>
<dbReference type="InterPro" id="IPR036259">
    <property type="entry name" value="MFS_trans_sf"/>
</dbReference>
<evidence type="ECO:0000313" key="4">
    <source>
        <dbReference type="Proteomes" id="UP000077384"/>
    </source>
</evidence>
<reference evidence="3 5" key="2">
    <citation type="journal article" date="2016" name="Front. Microbiol.">
        <title>Industrial Acetogenic Biocatalysts: A Comparative Metabolic and Genomic Analysis.</title>
        <authorList>
            <person name="Bengelsdorf F."/>
            <person name="Poehlein A."/>
            <person name="Sonja S."/>
            <person name="Erz C."/>
            <person name="Hummel T."/>
            <person name="Hoffmeister S."/>
            <person name="Daniel R."/>
            <person name="Durre P."/>
        </authorList>
    </citation>
    <scope>NUCLEOTIDE SEQUENCE [LARGE SCALE GENOMIC DNA]</scope>
    <source>
        <strain evidence="3 5">PTA-10522</strain>
    </source>
</reference>
<keyword evidence="1" id="KW-0472">Membrane</keyword>
<sequence>MFFIDGLCLAVMGSLLQTSMQNFVPSDMRSKVFAFENALSSALMPIGMIFAGILGTRIQMNKIIFADYAIFLVLFIYLSFLRCVKETINI</sequence>
<comment type="caution">
    <text evidence="2">The sequence shown here is derived from an EMBL/GenBank/DDBJ whole genome shotgun (WGS) entry which is preliminary data.</text>
</comment>
<keyword evidence="5" id="KW-1185">Reference proteome</keyword>
<accession>A0A162J6J4</accession>
<dbReference type="AlphaFoldDB" id="A0A162J6J4"/>
<keyword evidence="1" id="KW-1133">Transmembrane helix</keyword>
<evidence type="ECO:0008006" key="6">
    <source>
        <dbReference type="Google" id="ProtNLM"/>
    </source>
</evidence>
<dbReference type="EMBL" id="LROR01000029">
    <property type="protein sequence ID" value="OBR97076.1"/>
    <property type="molecule type" value="Genomic_DNA"/>
</dbReference>
<protein>
    <recommendedName>
        <fullName evidence="6">Major Facilitator Superfamily protein</fullName>
    </recommendedName>
</protein>
<proteinExistence type="predicted"/>
<reference evidence="2 4" key="1">
    <citation type="journal article" date="2015" name="Biotechnol. Bioeng.">
        <title>Genome sequence and phenotypic characterization of Caulobacter segnis.</title>
        <authorList>
            <person name="Patel S."/>
            <person name="Fletcher B."/>
            <person name="Scott D.C."/>
            <person name="Ely B."/>
        </authorList>
    </citation>
    <scope>NUCLEOTIDE SEQUENCE [LARGE SCALE GENOMIC DNA]</scope>
    <source>
        <strain evidence="2 4">PS02</strain>
    </source>
</reference>
<evidence type="ECO:0000313" key="3">
    <source>
        <dbReference type="EMBL" id="OBR97076.1"/>
    </source>
</evidence>
<gene>
    <name evidence="3" type="ORF">CLCOS_06700</name>
    <name evidence="2" type="ORF">WX73_01947</name>
</gene>
<keyword evidence="1" id="KW-0812">Transmembrane</keyword>
<dbReference type="EMBL" id="LITQ01000028">
    <property type="protein sequence ID" value="OAA91035.1"/>
    <property type="molecule type" value="Genomic_DNA"/>
</dbReference>
<dbReference type="PATRIC" id="fig|1705578.3.peg.2208"/>
<evidence type="ECO:0000313" key="5">
    <source>
        <dbReference type="Proteomes" id="UP000093694"/>
    </source>
</evidence>
<dbReference type="Proteomes" id="UP000093694">
    <property type="component" value="Unassembled WGS sequence"/>
</dbReference>
<evidence type="ECO:0000256" key="1">
    <source>
        <dbReference type="SAM" id="Phobius"/>
    </source>
</evidence>
<dbReference type="RefSeq" id="WP_192847930.1">
    <property type="nucleotide sequence ID" value="NZ_LITQ01000028.1"/>
</dbReference>
<name>A0A162J6J4_9CLOT</name>
<dbReference type="SUPFAM" id="SSF103473">
    <property type="entry name" value="MFS general substrate transporter"/>
    <property type="match status" value="1"/>
</dbReference>
<feature type="transmembrane region" description="Helical" evidence="1">
    <location>
        <begin position="37"/>
        <end position="56"/>
    </location>
</feature>
<dbReference type="Proteomes" id="UP000077384">
    <property type="component" value="Unassembled WGS sequence"/>
</dbReference>
<organism evidence="2 4">
    <name type="scientific">Clostridium coskatii</name>
    <dbReference type="NCBI Taxonomy" id="1705578"/>
    <lineage>
        <taxon>Bacteria</taxon>
        <taxon>Bacillati</taxon>
        <taxon>Bacillota</taxon>
        <taxon>Clostridia</taxon>
        <taxon>Eubacteriales</taxon>
        <taxon>Clostridiaceae</taxon>
        <taxon>Clostridium</taxon>
    </lineage>
</organism>
<feature type="transmembrane region" description="Helical" evidence="1">
    <location>
        <begin position="63"/>
        <end position="81"/>
    </location>
</feature>